<sequence length="141" mass="15221">MKSKMSRLFLGVTMGCSVLTFGLASAQAASTADCSKLAGCAEKSCKIEALIADAKAKGHDKMVAQLQSSLKHVKANCTDEGIKNDLQTEIAGVQLQLESYQAELKAAKAANELNRSYTYAQKVLAESYKLEQLKQELAKMK</sequence>
<feature type="signal peptide" evidence="2">
    <location>
        <begin position="1"/>
        <end position="28"/>
    </location>
</feature>
<feature type="coiled-coil region" evidence="1">
    <location>
        <begin position="83"/>
        <end position="110"/>
    </location>
</feature>
<evidence type="ECO:0000313" key="4">
    <source>
        <dbReference type="Proteomes" id="UP000604898"/>
    </source>
</evidence>
<keyword evidence="4" id="KW-1185">Reference proteome</keyword>
<dbReference type="Proteomes" id="UP000604898">
    <property type="component" value="Unassembled WGS sequence"/>
</dbReference>
<evidence type="ECO:0000256" key="2">
    <source>
        <dbReference type="SAM" id="SignalP"/>
    </source>
</evidence>
<dbReference type="Pfam" id="PF06476">
    <property type="entry name" value="DUF1090"/>
    <property type="match status" value="1"/>
</dbReference>
<keyword evidence="2" id="KW-0732">Signal</keyword>
<dbReference type="InterPro" id="IPR009468">
    <property type="entry name" value="DUF1090"/>
</dbReference>
<reference evidence="3 4" key="1">
    <citation type="submission" date="2021-01" db="EMBL/GenBank/DDBJ databases">
        <title>Genome sequence of Shewanella schlegeliana JCM 11561.</title>
        <authorList>
            <person name="Zhang H."/>
            <person name="Li C."/>
        </authorList>
    </citation>
    <scope>NUCLEOTIDE SEQUENCE [LARGE SCALE GENOMIC DNA]</scope>
    <source>
        <strain evidence="3 4">JCM 11561</strain>
    </source>
</reference>
<evidence type="ECO:0000313" key="3">
    <source>
        <dbReference type="EMBL" id="MBL4912083.1"/>
    </source>
</evidence>
<evidence type="ECO:0000256" key="1">
    <source>
        <dbReference type="SAM" id="Coils"/>
    </source>
</evidence>
<accession>A0ABS1SU72</accession>
<feature type="chain" id="PRO_5045991524" evidence="2">
    <location>
        <begin position="29"/>
        <end position="141"/>
    </location>
</feature>
<dbReference type="EMBL" id="JAESVD010000001">
    <property type="protein sequence ID" value="MBL4912083.1"/>
    <property type="molecule type" value="Genomic_DNA"/>
</dbReference>
<keyword evidence="1" id="KW-0175">Coiled coil</keyword>
<protein>
    <submittedName>
        <fullName evidence="3">DUF1090 domain-containing protein</fullName>
    </submittedName>
</protein>
<organism evidence="3 4">
    <name type="scientific">Shewanella schlegeliana</name>
    <dbReference type="NCBI Taxonomy" id="190308"/>
    <lineage>
        <taxon>Bacteria</taxon>
        <taxon>Pseudomonadati</taxon>
        <taxon>Pseudomonadota</taxon>
        <taxon>Gammaproteobacteria</taxon>
        <taxon>Alteromonadales</taxon>
        <taxon>Shewanellaceae</taxon>
        <taxon>Shewanella</taxon>
    </lineage>
</organism>
<proteinExistence type="predicted"/>
<gene>
    <name evidence="3" type="ORF">JMA39_02875</name>
</gene>
<dbReference type="RefSeq" id="WP_202720308.1">
    <property type="nucleotide sequence ID" value="NZ_BPEX01000018.1"/>
</dbReference>
<comment type="caution">
    <text evidence="3">The sequence shown here is derived from an EMBL/GenBank/DDBJ whole genome shotgun (WGS) entry which is preliminary data.</text>
</comment>
<name>A0ABS1SU72_9GAMM</name>